<sequence length="81" mass="9230">MVRVIQPAVDHQISMSRLPLSGHFRVIKMGILTITMAGFSFSSLRLGFLRSNIGPTTSCLYSFFFLMIFQREHMCSRGGYH</sequence>
<proteinExistence type="predicted"/>
<name>A0A067FC23_CITSI</name>
<gene>
    <name evidence="2" type="ORF">CISIN_1g047762mg</name>
</gene>
<dbReference type="Proteomes" id="UP000027120">
    <property type="component" value="Unassembled WGS sequence"/>
</dbReference>
<evidence type="ECO:0000313" key="3">
    <source>
        <dbReference type="Proteomes" id="UP000027120"/>
    </source>
</evidence>
<keyword evidence="1" id="KW-0472">Membrane</keyword>
<organism evidence="2 3">
    <name type="scientific">Citrus sinensis</name>
    <name type="common">Sweet orange</name>
    <name type="synonym">Citrus aurantium var. sinensis</name>
    <dbReference type="NCBI Taxonomy" id="2711"/>
    <lineage>
        <taxon>Eukaryota</taxon>
        <taxon>Viridiplantae</taxon>
        <taxon>Streptophyta</taxon>
        <taxon>Embryophyta</taxon>
        <taxon>Tracheophyta</taxon>
        <taxon>Spermatophyta</taxon>
        <taxon>Magnoliopsida</taxon>
        <taxon>eudicotyledons</taxon>
        <taxon>Gunneridae</taxon>
        <taxon>Pentapetalae</taxon>
        <taxon>rosids</taxon>
        <taxon>malvids</taxon>
        <taxon>Sapindales</taxon>
        <taxon>Rutaceae</taxon>
        <taxon>Aurantioideae</taxon>
        <taxon>Citrus</taxon>
    </lineage>
</organism>
<dbReference type="EMBL" id="KK784905">
    <property type="protein sequence ID" value="KDO64893.1"/>
    <property type="molecule type" value="Genomic_DNA"/>
</dbReference>
<accession>A0A067FC23</accession>
<dbReference type="AlphaFoldDB" id="A0A067FC23"/>
<keyword evidence="1" id="KW-0812">Transmembrane</keyword>
<evidence type="ECO:0000256" key="1">
    <source>
        <dbReference type="SAM" id="Phobius"/>
    </source>
</evidence>
<keyword evidence="3" id="KW-1185">Reference proteome</keyword>
<keyword evidence="1" id="KW-1133">Transmembrane helix</keyword>
<reference evidence="2 3" key="1">
    <citation type="submission" date="2014-04" db="EMBL/GenBank/DDBJ databases">
        <authorList>
            <consortium name="International Citrus Genome Consortium"/>
            <person name="Gmitter F."/>
            <person name="Chen C."/>
            <person name="Farmerie W."/>
            <person name="Harkins T."/>
            <person name="Desany B."/>
            <person name="Mohiuddin M."/>
            <person name="Kodira C."/>
            <person name="Borodovsky M."/>
            <person name="Lomsadze A."/>
            <person name="Burns P."/>
            <person name="Jenkins J."/>
            <person name="Prochnik S."/>
            <person name="Shu S."/>
            <person name="Chapman J."/>
            <person name="Pitluck S."/>
            <person name="Schmutz J."/>
            <person name="Rokhsar D."/>
        </authorList>
    </citation>
    <scope>NUCLEOTIDE SEQUENCE</scope>
</reference>
<evidence type="ECO:0000313" key="2">
    <source>
        <dbReference type="EMBL" id="KDO64893.1"/>
    </source>
</evidence>
<feature type="transmembrane region" description="Helical" evidence="1">
    <location>
        <begin position="52"/>
        <end position="69"/>
    </location>
</feature>
<protein>
    <submittedName>
        <fullName evidence="2">Uncharacterized protein</fullName>
    </submittedName>
</protein>
<feature type="transmembrane region" description="Helical" evidence="1">
    <location>
        <begin position="26"/>
        <end position="46"/>
    </location>
</feature>